<proteinExistence type="predicted"/>
<evidence type="ECO:0000256" key="2">
    <source>
        <dbReference type="SAM" id="Phobius"/>
    </source>
</evidence>
<protein>
    <submittedName>
        <fullName evidence="3">Uncharacterized protein</fullName>
    </submittedName>
</protein>
<accession>A0ABV8QWE7</accession>
<evidence type="ECO:0000313" key="3">
    <source>
        <dbReference type="EMBL" id="MFC4264561.1"/>
    </source>
</evidence>
<gene>
    <name evidence="3" type="ORF">ACFOW9_02990</name>
</gene>
<sequence length="206" mass="23077">MTTDNENPEEENPNKELPIIPGSARYFRDLTKREAQGEDLQLSPDEHAKFDEYKLSSTALYREFDANFKLNLQPLLKFTEGMSVNGILGKNYVASDFLKGISRPSYAPQPMKIPINPMIASTRNIEESMAEMAADREEAAAQRLQDSDNLKLMAAMLVEMERGRKQGEAVQEKQSKFNSLVAKFGILLAFGALAVPFVIETIKGWA</sequence>
<dbReference type="EMBL" id="JBHSCQ010000004">
    <property type="protein sequence ID" value="MFC4264561.1"/>
    <property type="molecule type" value="Genomic_DNA"/>
</dbReference>
<evidence type="ECO:0000256" key="1">
    <source>
        <dbReference type="SAM" id="MobiDB-lite"/>
    </source>
</evidence>
<evidence type="ECO:0000313" key="4">
    <source>
        <dbReference type="Proteomes" id="UP001595773"/>
    </source>
</evidence>
<keyword evidence="2" id="KW-0472">Membrane</keyword>
<feature type="region of interest" description="Disordered" evidence="1">
    <location>
        <begin position="1"/>
        <end position="20"/>
    </location>
</feature>
<keyword evidence="2" id="KW-1133">Transmembrane helix</keyword>
<keyword evidence="2" id="KW-0812">Transmembrane</keyword>
<organism evidence="3 4">
    <name type="scientific">Arthrobacter cryoconiti</name>
    <dbReference type="NCBI Taxonomy" id="748907"/>
    <lineage>
        <taxon>Bacteria</taxon>
        <taxon>Bacillati</taxon>
        <taxon>Actinomycetota</taxon>
        <taxon>Actinomycetes</taxon>
        <taxon>Micrococcales</taxon>
        <taxon>Micrococcaceae</taxon>
        <taxon>Arthrobacter</taxon>
    </lineage>
</organism>
<feature type="transmembrane region" description="Helical" evidence="2">
    <location>
        <begin position="180"/>
        <end position="199"/>
    </location>
</feature>
<comment type="caution">
    <text evidence="3">The sequence shown here is derived from an EMBL/GenBank/DDBJ whole genome shotgun (WGS) entry which is preliminary data.</text>
</comment>
<name>A0ABV8QWE7_9MICC</name>
<keyword evidence="4" id="KW-1185">Reference proteome</keyword>
<reference evidence="4" key="1">
    <citation type="journal article" date="2019" name="Int. J. Syst. Evol. Microbiol.">
        <title>The Global Catalogue of Microorganisms (GCM) 10K type strain sequencing project: providing services to taxonomists for standard genome sequencing and annotation.</title>
        <authorList>
            <consortium name="The Broad Institute Genomics Platform"/>
            <consortium name="The Broad Institute Genome Sequencing Center for Infectious Disease"/>
            <person name="Wu L."/>
            <person name="Ma J."/>
        </authorList>
    </citation>
    <scope>NUCLEOTIDE SEQUENCE [LARGE SCALE GENOMIC DNA]</scope>
    <source>
        <strain evidence="4">CGMCC 1.10698</strain>
    </source>
</reference>
<feature type="compositionally biased region" description="Acidic residues" evidence="1">
    <location>
        <begin position="1"/>
        <end position="11"/>
    </location>
</feature>
<dbReference type="RefSeq" id="WP_230067735.1">
    <property type="nucleotide sequence ID" value="NZ_BAABLL010000001.1"/>
</dbReference>
<dbReference type="Proteomes" id="UP001595773">
    <property type="component" value="Unassembled WGS sequence"/>
</dbReference>